<evidence type="ECO:0000313" key="2">
    <source>
        <dbReference type="Proteomes" id="UP000192140"/>
    </source>
</evidence>
<name>A0A1S7TXX5_9HYPH</name>
<comment type="caution">
    <text evidence="1">The sequence shown here is derived from an EMBL/GenBank/DDBJ whole genome shotgun (WGS) entry which is preliminary data.</text>
</comment>
<protein>
    <submittedName>
        <fullName evidence="1">Uncharacterized protein</fullName>
    </submittedName>
</protein>
<reference evidence="1" key="1">
    <citation type="submission" date="2016-01" db="EMBL/GenBank/DDBJ databases">
        <authorList>
            <person name="Regsiter A."/>
            <person name="william w."/>
        </authorList>
    </citation>
    <scope>NUCLEOTIDE SEQUENCE</scope>
    <source>
        <strain evidence="1">NCPPB 1641</strain>
    </source>
</reference>
<gene>
    <name evidence="1" type="ORF">AGR7A_Lc120552</name>
</gene>
<proteinExistence type="predicted"/>
<dbReference type="RefSeq" id="WP_080854285.1">
    <property type="nucleotide sequence ID" value="NZ_LT009776.1"/>
</dbReference>
<accession>A0A1S7TXX5</accession>
<dbReference type="EMBL" id="FCNP01000033">
    <property type="protein sequence ID" value="CVI59462.1"/>
    <property type="molecule type" value="Genomic_DNA"/>
</dbReference>
<keyword evidence="2" id="KW-1185">Reference proteome</keyword>
<sequence length="98" mass="11202">MQQSAINLGQLMTDIPADDGSQITGRIFALEIILRQLLETHPDIENFLNETDARLDRQEAALLKAAPSEEKYIVNMLEGGRMTVDEFRFQLVGRRTRR</sequence>
<dbReference type="AlphaFoldDB" id="A0A1S7TXX5"/>
<organism evidence="1 2">
    <name type="scientific">Agrobacterium deltaense NCPPB 1641</name>
    <dbReference type="NCBI Taxonomy" id="1183425"/>
    <lineage>
        <taxon>Bacteria</taxon>
        <taxon>Pseudomonadati</taxon>
        <taxon>Pseudomonadota</taxon>
        <taxon>Alphaproteobacteria</taxon>
        <taxon>Hyphomicrobiales</taxon>
        <taxon>Rhizobiaceae</taxon>
        <taxon>Rhizobium/Agrobacterium group</taxon>
        <taxon>Agrobacterium</taxon>
    </lineage>
</organism>
<dbReference type="Proteomes" id="UP000192140">
    <property type="component" value="Unassembled WGS sequence"/>
</dbReference>
<evidence type="ECO:0000313" key="1">
    <source>
        <dbReference type="EMBL" id="CVI59462.1"/>
    </source>
</evidence>